<name>A0AAD2AUK0_9RALS</name>
<reference evidence="2 5" key="1">
    <citation type="submission" date="2023-07" db="EMBL/GenBank/DDBJ databases">
        <authorList>
            <person name="Peeters C."/>
        </authorList>
    </citation>
    <scope>NUCLEOTIDE SEQUENCE</scope>
    <source>
        <strain evidence="3 5">R-77569</strain>
        <strain evidence="2">R-77591</strain>
    </source>
</reference>
<organism evidence="2 4">
    <name type="scientific">Ralstonia mannitolilytica</name>
    <dbReference type="NCBI Taxonomy" id="105219"/>
    <lineage>
        <taxon>Bacteria</taxon>
        <taxon>Pseudomonadati</taxon>
        <taxon>Pseudomonadota</taxon>
        <taxon>Betaproteobacteria</taxon>
        <taxon>Burkholderiales</taxon>
        <taxon>Burkholderiaceae</taxon>
        <taxon>Ralstonia</taxon>
    </lineage>
</organism>
<gene>
    <name evidence="3" type="ORF">R77569_03571</name>
    <name evidence="2" type="ORF">R77591_03714</name>
</gene>
<proteinExistence type="predicted"/>
<accession>A0AAD2AUK0</accession>
<evidence type="ECO:0000313" key="2">
    <source>
        <dbReference type="EMBL" id="CAJ0691200.1"/>
    </source>
</evidence>
<feature type="transmembrane region" description="Helical" evidence="1">
    <location>
        <begin position="99"/>
        <end position="116"/>
    </location>
</feature>
<feature type="transmembrane region" description="Helical" evidence="1">
    <location>
        <begin position="192"/>
        <end position="212"/>
    </location>
</feature>
<feature type="transmembrane region" description="Helical" evidence="1">
    <location>
        <begin position="122"/>
        <end position="141"/>
    </location>
</feature>
<dbReference type="AlphaFoldDB" id="A0AAD2AUK0"/>
<feature type="transmembrane region" description="Helical" evidence="1">
    <location>
        <begin position="153"/>
        <end position="172"/>
    </location>
</feature>
<keyword evidence="1" id="KW-1133">Transmembrane helix</keyword>
<evidence type="ECO:0000256" key="1">
    <source>
        <dbReference type="SAM" id="Phobius"/>
    </source>
</evidence>
<dbReference type="Proteomes" id="UP001190002">
    <property type="component" value="Unassembled WGS sequence"/>
</dbReference>
<keyword evidence="1" id="KW-0812">Transmembrane</keyword>
<dbReference type="EMBL" id="CATVXE010000017">
    <property type="protein sequence ID" value="CAJ0691200.1"/>
    <property type="molecule type" value="Genomic_DNA"/>
</dbReference>
<keyword evidence="1" id="KW-0472">Membrane</keyword>
<keyword evidence="5" id="KW-1185">Reference proteome</keyword>
<evidence type="ECO:0000313" key="4">
    <source>
        <dbReference type="Proteomes" id="UP001190002"/>
    </source>
</evidence>
<evidence type="ECO:0000313" key="3">
    <source>
        <dbReference type="EMBL" id="CAJ0884823.1"/>
    </source>
</evidence>
<feature type="transmembrane region" description="Helical" evidence="1">
    <location>
        <begin position="14"/>
        <end position="34"/>
    </location>
</feature>
<evidence type="ECO:0000313" key="5">
    <source>
        <dbReference type="Proteomes" id="UP001190452"/>
    </source>
</evidence>
<sequence length="360" mass="39709">MTSRLSLVKDSMDVILKLFILSLFLSAMLLWSYLHSINAKGLFLDAISSKEGLAAVLFVAVLMLVAFFLQMWMPSLVVVAASTMANGKLNEATDHPARYFFYVFIVWLALLMALSMSFDGGWVIFAVVGGTFIGAILLFRFRQRKKGQGWNMFSVGVPSAATFAAMATALPMSMFGNVLGPNAHTSDKLIEFVLTIVVSFCGYWPSLFYLNARRWSKKAHQPTLYGLLGAAMSIIILVMYLAIIPRGFSTLVMEIMGVRSNQAGTFELTKPELADAAELAGIPVKRGAGTAVSITAYPRFVFGDVRLLCRDSYDPSVIGDHARGFFSDDTERKQVNEARTRASVGCAVYRKDDIRRFSVM</sequence>
<dbReference type="Proteomes" id="UP001190452">
    <property type="component" value="Unassembled WGS sequence"/>
</dbReference>
<protein>
    <submittedName>
        <fullName evidence="2">Uncharacterized protein</fullName>
    </submittedName>
</protein>
<comment type="caution">
    <text evidence="2">The sequence shown here is derived from an EMBL/GenBank/DDBJ whole genome shotgun (WGS) entry which is preliminary data.</text>
</comment>
<feature type="transmembrane region" description="Helical" evidence="1">
    <location>
        <begin position="224"/>
        <end position="243"/>
    </location>
</feature>
<feature type="transmembrane region" description="Helical" evidence="1">
    <location>
        <begin position="54"/>
        <end position="79"/>
    </location>
</feature>
<dbReference type="EMBL" id="CAUDKV010000016">
    <property type="protein sequence ID" value="CAJ0884823.1"/>
    <property type="molecule type" value="Genomic_DNA"/>
</dbReference>